<keyword evidence="8" id="KW-0540">Nuclease</keyword>
<keyword evidence="18" id="KW-1185">Reference proteome</keyword>
<feature type="compositionally biased region" description="Basic and acidic residues" evidence="15">
    <location>
        <begin position="605"/>
        <end position="634"/>
    </location>
</feature>
<dbReference type="EC" id="3.1.13.4" evidence="5"/>
<reference evidence="17" key="2">
    <citation type="submission" date="2021-01" db="UniProtKB">
        <authorList>
            <consortium name="EnsemblMetazoa"/>
        </authorList>
    </citation>
    <scope>IDENTIFICATION</scope>
</reference>
<proteinExistence type="inferred from homology"/>
<dbReference type="RefSeq" id="XP_030840977.1">
    <property type="nucleotide sequence ID" value="XM_030985117.1"/>
</dbReference>
<dbReference type="InterPro" id="IPR051181">
    <property type="entry name" value="CAF1_poly(A)_ribonucleases"/>
</dbReference>
<feature type="domain" description="R3H" evidence="16">
    <location>
        <begin position="182"/>
        <end position="249"/>
    </location>
</feature>
<dbReference type="InterPro" id="IPR034042">
    <property type="entry name" value="PARN_R3H"/>
</dbReference>
<reference evidence="18" key="1">
    <citation type="submission" date="2015-02" db="EMBL/GenBank/DDBJ databases">
        <title>Genome sequencing for Strongylocentrotus purpuratus.</title>
        <authorList>
            <person name="Murali S."/>
            <person name="Liu Y."/>
            <person name="Vee V."/>
            <person name="English A."/>
            <person name="Wang M."/>
            <person name="Skinner E."/>
            <person name="Han Y."/>
            <person name="Muzny D.M."/>
            <person name="Worley K.C."/>
            <person name="Gibbs R.A."/>
        </authorList>
    </citation>
    <scope>NUCLEOTIDE SEQUENCE</scope>
</reference>
<evidence type="ECO:0000256" key="10">
    <source>
        <dbReference type="ARBA" id="ARBA00022801"/>
    </source>
</evidence>
<evidence type="ECO:0000256" key="6">
    <source>
        <dbReference type="ARBA" id="ARBA00015918"/>
    </source>
</evidence>
<dbReference type="GO" id="GO:0005634">
    <property type="term" value="C:nucleus"/>
    <property type="evidence" value="ECO:0000318"/>
    <property type="project" value="GO_Central"/>
</dbReference>
<dbReference type="InterPro" id="IPR012337">
    <property type="entry name" value="RNaseH-like_sf"/>
</dbReference>
<keyword evidence="12" id="KW-0694">RNA-binding</keyword>
<dbReference type="InterPro" id="IPR035979">
    <property type="entry name" value="RBD_domain_sf"/>
</dbReference>
<evidence type="ECO:0000256" key="1">
    <source>
        <dbReference type="ARBA" id="ARBA00001663"/>
    </source>
</evidence>
<evidence type="ECO:0000256" key="3">
    <source>
        <dbReference type="ARBA" id="ARBA00004496"/>
    </source>
</evidence>
<dbReference type="FunCoup" id="A0A7M7NSR5">
    <property type="interactions" value="1279"/>
</dbReference>
<keyword evidence="10" id="KW-0378">Hydrolase</keyword>
<dbReference type="GO" id="GO:0005737">
    <property type="term" value="C:cytoplasm"/>
    <property type="evidence" value="ECO:0007669"/>
    <property type="project" value="UniProtKB-SubCell"/>
</dbReference>
<evidence type="ECO:0000256" key="4">
    <source>
        <dbReference type="ARBA" id="ARBA00008372"/>
    </source>
</evidence>
<keyword evidence="7" id="KW-0963">Cytoplasm</keyword>
<comment type="similarity">
    <text evidence="4">Belongs to the CAF1 family.</text>
</comment>
<accession>A0A7M7NSR5</accession>
<dbReference type="AlphaFoldDB" id="A0A7M7NSR5"/>
<dbReference type="GO" id="GO:0004535">
    <property type="term" value="F:poly(A)-specific ribonuclease activity"/>
    <property type="evidence" value="ECO:0007669"/>
    <property type="project" value="UniProtKB-EC"/>
</dbReference>
<dbReference type="Proteomes" id="UP000007110">
    <property type="component" value="Unassembled WGS sequence"/>
</dbReference>
<evidence type="ECO:0000256" key="2">
    <source>
        <dbReference type="ARBA" id="ARBA00004123"/>
    </source>
</evidence>
<evidence type="ECO:0000256" key="5">
    <source>
        <dbReference type="ARBA" id="ARBA00012161"/>
    </source>
</evidence>
<evidence type="ECO:0000259" key="16">
    <source>
        <dbReference type="PROSITE" id="PS51061"/>
    </source>
</evidence>
<keyword evidence="11" id="KW-0269">Exonuclease</keyword>
<dbReference type="CDD" id="cd12428">
    <property type="entry name" value="RRM_PARN"/>
    <property type="match status" value="1"/>
</dbReference>
<dbReference type="EnsemblMetazoa" id="XM_030985117">
    <property type="protein sequence ID" value="XP_030840977"/>
    <property type="gene ID" value="LOC580516"/>
</dbReference>
<dbReference type="Gene3D" id="3.30.420.10">
    <property type="entry name" value="Ribonuclease H-like superfamily/Ribonuclease H"/>
    <property type="match status" value="2"/>
</dbReference>
<evidence type="ECO:0000256" key="15">
    <source>
        <dbReference type="SAM" id="MobiDB-lite"/>
    </source>
</evidence>
<keyword evidence="9" id="KW-0479">Metal-binding</keyword>
<comment type="catalytic activity">
    <reaction evidence="1">
        <text>Exonucleolytic cleavage of poly(A) to 5'-AMP.</text>
        <dbReference type="EC" id="3.1.13.4"/>
    </reaction>
</comment>
<dbReference type="OMA" id="LTTCHED"/>
<dbReference type="InterPro" id="IPR001374">
    <property type="entry name" value="R3H_dom"/>
</dbReference>
<dbReference type="SUPFAM" id="SSF82708">
    <property type="entry name" value="R3H domain"/>
    <property type="match status" value="1"/>
</dbReference>
<dbReference type="InterPro" id="IPR036397">
    <property type="entry name" value="RNaseH_sf"/>
</dbReference>
<evidence type="ECO:0000313" key="18">
    <source>
        <dbReference type="Proteomes" id="UP000007110"/>
    </source>
</evidence>
<evidence type="ECO:0000256" key="12">
    <source>
        <dbReference type="ARBA" id="ARBA00022884"/>
    </source>
</evidence>
<dbReference type="SUPFAM" id="SSF53098">
    <property type="entry name" value="Ribonuclease H-like"/>
    <property type="match status" value="1"/>
</dbReference>
<evidence type="ECO:0000256" key="9">
    <source>
        <dbReference type="ARBA" id="ARBA00022723"/>
    </source>
</evidence>
<dbReference type="OrthoDB" id="1432093at2759"/>
<keyword evidence="13" id="KW-0539">Nucleus</keyword>
<feature type="region of interest" description="Disordered" evidence="15">
    <location>
        <begin position="578"/>
        <end position="634"/>
    </location>
</feature>
<dbReference type="PROSITE" id="PS51061">
    <property type="entry name" value="R3H"/>
    <property type="match status" value="1"/>
</dbReference>
<dbReference type="GO" id="GO:1990431">
    <property type="term" value="P:priRNA 3'-end processing"/>
    <property type="evidence" value="ECO:0000318"/>
    <property type="project" value="GO_Central"/>
</dbReference>
<dbReference type="GO" id="GO:1990432">
    <property type="term" value="P:siRNA 3'-end processing"/>
    <property type="evidence" value="ECO:0000318"/>
    <property type="project" value="GO_Central"/>
</dbReference>
<dbReference type="KEGG" id="spu:580516"/>
<name>A0A7M7NSR5_STRPU</name>
<dbReference type="GO" id="GO:0003723">
    <property type="term" value="F:RNA binding"/>
    <property type="evidence" value="ECO:0000318"/>
    <property type="project" value="GO_Central"/>
</dbReference>
<comment type="subcellular location">
    <subcellularLocation>
        <location evidence="3">Cytoplasm</location>
    </subcellularLocation>
    <subcellularLocation>
        <location evidence="2">Nucleus</location>
    </subcellularLocation>
</comment>
<dbReference type="PANTHER" id="PTHR15092">
    <property type="entry name" value="POLY A -SPECIFIC RIBONUCLEASE/TARGET OF EGR1, MEMBER 1"/>
    <property type="match status" value="1"/>
</dbReference>
<dbReference type="GO" id="GO:0000289">
    <property type="term" value="P:nuclear-transcribed mRNA poly(A) tail shortening"/>
    <property type="evidence" value="ECO:0000318"/>
    <property type="project" value="GO_Central"/>
</dbReference>
<dbReference type="GeneID" id="580516"/>
<dbReference type="Pfam" id="PF04857">
    <property type="entry name" value="CAF1"/>
    <property type="match status" value="1"/>
</dbReference>
<sequence>MEVTIDNFNEALKLMSSALDHCSFVAIDGEFTGLHSGSSPGVFDTPAERYQHLKENCCDFLLIQLGVCIFKYEKQKKGYGYVAYPFNFYVFPRPSTRAAPDQRFLCQSSSIDFLVSHGFDFNKVFYKGIGYLTAVDNMRVKEMVQQRHAQYEGNASLLSDCSPNFNSPSTAKRPVEIPEEHKPFIDDVSKRVGAFAAGTADELKLEPCTGYQRKLVYQTIKSRYPSGLHLDTHTTEDKKGRFIVVRRVTEEEKKKLAQDKLQAELDEVDEASGICRVMKMISESGKVVVGHNMMLDVIHMMHQFTGPLPDTLLEFKSMVGCVFSRLLDTKVMANTQPFKELFPMTGLNDLMSKCDEEPFRRPHIVIPPSGFVDYTANQKFHEAAYDAYVTGVCFATMANYIGTFLTPPKPRVSPTSNLIEPFLNKMFLHRIADMPYLNLDGPDLQPSRDHIFHVRFPSEWKSTDLYDLFTPFGNIMISWIDDKSAMVGLMKKDRASQVRRTLEKNPLYQVTSYADYKKSQFMAGDFVPFPAFQEAPSSAEAKTPGSPRGKKRAMVDESPDKLANFDDPEVASFMSSTAKKLKQMDPNATPFVSRKSVTPPIPSSEGKKLDRASSEDNEAAAKEPTKLFEESASW</sequence>
<evidence type="ECO:0000256" key="8">
    <source>
        <dbReference type="ARBA" id="ARBA00022722"/>
    </source>
</evidence>
<dbReference type="GO" id="GO:0000175">
    <property type="term" value="F:3'-5'-RNA exonuclease activity"/>
    <property type="evidence" value="ECO:0000318"/>
    <property type="project" value="GO_Central"/>
</dbReference>
<dbReference type="InterPro" id="IPR006941">
    <property type="entry name" value="RNase_CAF1"/>
</dbReference>
<organism evidence="17 18">
    <name type="scientific">Strongylocentrotus purpuratus</name>
    <name type="common">Purple sea urchin</name>
    <dbReference type="NCBI Taxonomy" id="7668"/>
    <lineage>
        <taxon>Eukaryota</taxon>
        <taxon>Metazoa</taxon>
        <taxon>Echinodermata</taxon>
        <taxon>Eleutherozoa</taxon>
        <taxon>Echinozoa</taxon>
        <taxon>Echinoidea</taxon>
        <taxon>Euechinoidea</taxon>
        <taxon>Echinacea</taxon>
        <taxon>Camarodonta</taxon>
        <taxon>Echinidea</taxon>
        <taxon>Strongylocentrotidae</taxon>
        <taxon>Strongylocentrotus</taxon>
    </lineage>
</organism>
<dbReference type="PANTHER" id="PTHR15092:SF44">
    <property type="entry name" value="POLY(A)-SPECIFIC RIBONUCLEASE PARN"/>
    <property type="match status" value="1"/>
</dbReference>
<dbReference type="CTD" id="5073"/>
<evidence type="ECO:0000256" key="14">
    <source>
        <dbReference type="ARBA" id="ARBA00031923"/>
    </source>
</evidence>
<protein>
    <recommendedName>
        <fullName evidence="6">Poly(A)-specific ribonuclease PARN</fullName>
        <ecNumber evidence="5">3.1.13.4</ecNumber>
    </recommendedName>
    <alternativeName>
        <fullName evidence="14">Polyadenylate-specific ribonuclease</fullName>
    </alternativeName>
</protein>
<evidence type="ECO:0000256" key="13">
    <source>
        <dbReference type="ARBA" id="ARBA00023242"/>
    </source>
</evidence>
<evidence type="ECO:0000313" key="17">
    <source>
        <dbReference type="EnsemblMetazoa" id="XP_030840977"/>
    </source>
</evidence>
<dbReference type="Pfam" id="PF08675">
    <property type="entry name" value="RNA_bind"/>
    <property type="match status" value="1"/>
</dbReference>
<dbReference type="InterPro" id="IPR036867">
    <property type="entry name" value="R3H_dom_sf"/>
</dbReference>
<dbReference type="InterPro" id="IPR012677">
    <property type="entry name" value="Nucleotide-bd_a/b_plait_sf"/>
</dbReference>
<dbReference type="SUPFAM" id="SSF54928">
    <property type="entry name" value="RNA-binding domain, RBD"/>
    <property type="match status" value="1"/>
</dbReference>
<dbReference type="Gene3D" id="3.30.70.330">
    <property type="match status" value="1"/>
</dbReference>
<evidence type="ECO:0000256" key="7">
    <source>
        <dbReference type="ARBA" id="ARBA00022490"/>
    </source>
</evidence>
<evidence type="ECO:0000256" key="11">
    <source>
        <dbReference type="ARBA" id="ARBA00022839"/>
    </source>
</evidence>
<dbReference type="GO" id="GO:0046872">
    <property type="term" value="F:metal ion binding"/>
    <property type="evidence" value="ECO:0007669"/>
    <property type="project" value="UniProtKB-KW"/>
</dbReference>
<dbReference type="InterPro" id="IPR014789">
    <property type="entry name" value="PolyA-riboNase_RNA-binding"/>
</dbReference>
<dbReference type="InParanoid" id="A0A7M7NSR5"/>
<dbReference type="CDD" id="cd02637">
    <property type="entry name" value="R3H_PARN"/>
    <property type="match status" value="1"/>
</dbReference>